<dbReference type="InterPro" id="IPR005219">
    <property type="entry name" value="PqiA-like_proteobact"/>
</dbReference>
<evidence type="ECO:0000256" key="7">
    <source>
        <dbReference type="ARBA" id="ARBA00023136"/>
    </source>
</evidence>
<evidence type="ECO:0000256" key="2">
    <source>
        <dbReference type="ARBA" id="ARBA00007555"/>
    </source>
</evidence>
<feature type="transmembrane region" description="Helical" evidence="8">
    <location>
        <begin position="147"/>
        <end position="167"/>
    </location>
</feature>
<feature type="transmembrane region" description="Helical" evidence="8">
    <location>
        <begin position="101"/>
        <end position="126"/>
    </location>
</feature>
<accession>A0ABW1VZ17</accession>
<organism evidence="9 10">
    <name type="scientific">Tatumella terrea</name>
    <dbReference type="NCBI Taxonomy" id="419007"/>
    <lineage>
        <taxon>Bacteria</taxon>
        <taxon>Pseudomonadati</taxon>
        <taxon>Pseudomonadota</taxon>
        <taxon>Gammaproteobacteria</taxon>
        <taxon>Enterobacterales</taxon>
        <taxon>Erwiniaceae</taxon>
        <taxon>Tatumella</taxon>
    </lineage>
</organism>
<dbReference type="NCBIfam" id="TIGR00155">
    <property type="entry name" value="pqiA_fam"/>
    <property type="match status" value="1"/>
</dbReference>
<evidence type="ECO:0000256" key="8">
    <source>
        <dbReference type="SAM" id="Phobius"/>
    </source>
</evidence>
<evidence type="ECO:0000256" key="6">
    <source>
        <dbReference type="ARBA" id="ARBA00022989"/>
    </source>
</evidence>
<feature type="transmembrane region" description="Helical" evidence="8">
    <location>
        <begin position="173"/>
        <end position="193"/>
    </location>
</feature>
<evidence type="ECO:0000256" key="4">
    <source>
        <dbReference type="ARBA" id="ARBA00022519"/>
    </source>
</evidence>
<evidence type="ECO:0000313" key="9">
    <source>
        <dbReference type="EMBL" id="MFC6378583.1"/>
    </source>
</evidence>
<feature type="transmembrane region" description="Helical" evidence="8">
    <location>
        <begin position="57"/>
        <end position="81"/>
    </location>
</feature>
<comment type="similarity">
    <text evidence="2">Belongs to the PqiA family.</text>
</comment>
<keyword evidence="5 8" id="KW-0812">Transmembrane</keyword>
<keyword evidence="3" id="KW-1003">Cell membrane</keyword>
<name>A0ABW1VZ17_9GAMM</name>
<dbReference type="Proteomes" id="UP001596230">
    <property type="component" value="Unassembled WGS sequence"/>
</dbReference>
<dbReference type="Pfam" id="PF04403">
    <property type="entry name" value="PqiA"/>
    <property type="match status" value="2"/>
</dbReference>
<protein>
    <submittedName>
        <fullName evidence="9">Membrane integrity-associated transporter subunit PqiA</fullName>
    </submittedName>
</protein>
<feature type="transmembrane region" description="Helical" evidence="8">
    <location>
        <begin position="307"/>
        <end position="331"/>
    </location>
</feature>
<feature type="transmembrane region" description="Helical" evidence="8">
    <location>
        <begin position="385"/>
        <end position="405"/>
    </location>
</feature>
<keyword evidence="4" id="KW-0997">Cell inner membrane</keyword>
<dbReference type="InterPro" id="IPR007498">
    <property type="entry name" value="PqiA-like"/>
</dbReference>
<comment type="caution">
    <text evidence="9">The sequence shown here is derived from an EMBL/GenBank/DDBJ whole genome shotgun (WGS) entry which is preliminary data.</text>
</comment>
<proteinExistence type="inferred from homology"/>
<keyword evidence="10" id="KW-1185">Reference proteome</keyword>
<comment type="subcellular location">
    <subcellularLocation>
        <location evidence="1">Cell inner membrane</location>
        <topology evidence="1">Multi-pass membrane protein</topology>
    </subcellularLocation>
</comment>
<keyword evidence="7 8" id="KW-0472">Membrane</keyword>
<evidence type="ECO:0000256" key="5">
    <source>
        <dbReference type="ARBA" id="ARBA00022692"/>
    </source>
</evidence>
<evidence type="ECO:0000313" key="10">
    <source>
        <dbReference type="Proteomes" id="UP001596230"/>
    </source>
</evidence>
<dbReference type="NCBIfam" id="NF011683">
    <property type="entry name" value="PRK15103.1"/>
    <property type="match status" value="1"/>
</dbReference>
<dbReference type="RefSeq" id="WP_385951154.1">
    <property type="nucleotide sequence ID" value="NZ_JBHSUB010000010.1"/>
</dbReference>
<evidence type="ECO:0000256" key="3">
    <source>
        <dbReference type="ARBA" id="ARBA00022475"/>
    </source>
</evidence>
<dbReference type="PANTHER" id="PTHR30462:SF3">
    <property type="entry name" value="INTERMEMBRANE TRANSPORT PROTEIN PQIA"/>
    <property type="match status" value="1"/>
</dbReference>
<feature type="transmembrane region" description="Helical" evidence="8">
    <location>
        <begin position="352"/>
        <end position="373"/>
    </location>
</feature>
<dbReference type="EMBL" id="JBHSUB010000010">
    <property type="protein sequence ID" value="MFC6378583.1"/>
    <property type="molecule type" value="Genomic_DNA"/>
</dbReference>
<gene>
    <name evidence="9" type="primary">pqiA</name>
    <name evidence="9" type="ORF">ACFP9W_10885</name>
</gene>
<dbReference type="PANTHER" id="PTHR30462">
    <property type="entry name" value="INTERMEMBRANE TRANSPORT PROTEIN PQIB-RELATED"/>
    <property type="match status" value="1"/>
</dbReference>
<evidence type="ECO:0000256" key="1">
    <source>
        <dbReference type="ARBA" id="ARBA00004429"/>
    </source>
</evidence>
<keyword evidence="6 8" id="KW-1133">Transmembrane helix</keyword>
<feature type="transmembrane region" description="Helical" evidence="8">
    <location>
        <begin position="262"/>
        <end position="287"/>
    </location>
</feature>
<reference evidence="10" key="1">
    <citation type="journal article" date="2019" name="Int. J. Syst. Evol. Microbiol.">
        <title>The Global Catalogue of Microorganisms (GCM) 10K type strain sequencing project: providing services to taxonomists for standard genome sequencing and annotation.</title>
        <authorList>
            <consortium name="The Broad Institute Genomics Platform"/>
            <consortium name="The Broad Institute Genome Sequencing Center for Infectious Disease"/>
            <person name="Wu L."/>
            <person name="Ma J."/>
        </authorList>
    </citation>
    <scope>NUCLEOTIDE SEQUENCE [LARGE SCALE GENOMIC DNA]</scope>
    <source>
        <strain evidence="10">CGMCC 1.18518</strain>
    </source>
</reference>
<sequence>MNITRCEQLSDADTWVLCPQCDLACRLPALSTGKKAVCPRCHSTLSMRWPDPGVRPTVYGISALLMLVLANLFPFISMHVAGISSEISLTRIPDIMVSDDFSPLAFIFLMLVQVIPACCLVILLLLVNRVKMPHGLRVMLGRGFFHLRNWGMAEIFMAGVLVSFVKLMAYGEIGLGISFWPWCLFCILQLRAFQCVDKRQLWLHIQPELPVFKTPVAGVSGLAQGMRACPCCTAILPVDRRTCPRCFTRGEARKRQSLQWTLALLLTSVMIYVPANIMPIMVTSALGSTYPSNIMAGVVLLWSDGSYPVAMIIFIASIMVPTLKILAIGWLSWNASGRGRRDNEKMHLVYDVVEFVGRWSMIDVFVIAILSSLVRMGGLMNITPAPGALLFATVVILTMFAALTFDPRLLWDRETENRVEESGVETE</sequence>
<dbReference type="InterPro" id="IPR051800">
    <property type="entry name" value="PqiA-PqiB_transport"/>
</dbReference>